<proteinExistence type="predicted"/>
<name>A0A9Q9AXM6_9PEZI</name>
<organism evidence="1 2">
    <name type="scientific">Septoria linicola</name>
    <dbReference type="NCBI Taxonomy" id="215465"/>
    <lineage>
        <taxon>Eukaryota</taxon>
        <taxon>Fungi</taxon>
        <taxon>Dikarya</taxon>
        <taxon>Ascomycota</taxon>
        <taxon>Pezizomycotina</taxon>
        <taxon>Dothideomycetes</taxon>
        <taxon>Dothideomycetidae</taxon>
        <taxon>Mycosphaerellales</taxon>
        <taxon>Mycosphaerellaceae</taxon>
        <taxon>Septoria</taxon>
    </lineage>
</organism>
<evidence type="ECO:0000313" key="2">
    <source>
        <dbReference type="Proteomes" id="UP001056384"/>
    </source>
</evidence>
<dbReference type="EMBL" id="CP099423">
    <property type="protein sequence ID" value="USW54370.1"/>
    <property type="molecule type" value="Genomic_DNA"/>
</dbReference>
<dbReference type="InterPro" id="IPR036565">
    <property type="entry name" value="Mur-like_cat_sf"/>
</dbReference>
<protein>
    <submittedName>
        <fullName evidence="1">Mur-like, catalytic domain superfamily protein</fullName>
    </submittedName>
</protein>
<keyword evidence="2" id="KW-1185">Reference proteome</keyword>
<dbReference type="OrthoDB" id="5212574at2759"/>
<gene>
    <name evidence="1" type="ORF">Slin15195_G076890</name>
</gene>
<accession>A0A9Q9AXM6</accession>
<dbReference type="Gene3D" id="3.40.1190.10">
    <property type="entry name" value="Mur-like, catalytic domain"/>
    <property type="match status" value="1"/>
</dbReference>
<sequence length="70" mass="8125">MGAGQDIRGRLERIRINFEPLSEKKFAKYVSDVYEKLELPKLGRNGPKYLQFLFLVSVHAFIQEDVEPSL</sequence>
<dbReference type="AlphaFoldDB" id="A0A9Q9AXM6"/>
<dbReference type="GO" id="GO:0005524">
    <property type="term" value="F:ATP binding"/>
    <property type="evidence" value="ECO:0007669"/>
    <property type="project" value="InterPro"/>
</dbReference>
<evidence type="ECO:0000313" key="1">
    <source>
        <dbReference type="EMBL" id="USW54370.1"/>
    </source>
</evidence>
<reference evidence="1" key="1">
    <citation type="submission" date="2022-06" db="EMBL/GenBank/DDBJ databases">
        <title>Complete genome sequences of two strains of the flax pathogen Septoria linicola.</title>
        <authorList>
            <person name="Lapalu N."/>
            <person name="Simon A."/>
            <person name="Demenou B."/>
            <person name="Paumier D."/>
            <person name="Guillot M.-P."/>
            <person name="Gout L."/>
            <person name="Valade R."/>
        </authorList>
    </citation>
    <scope>NUCLEOTIDE SEQUENCE</scope>
    <source>
        <strain evidence="1">SE15195</strain>
    </source>
</reference>
<dbReference type="Proteomes" id="UP001056384">
    <property type="component" value="Chromosome 6"/>
</dbReference>